<evidence type="ECO:0000256" key="1">
    <source>
        <dbReference type="SAM" id="MobiDB-lite"/>
    </source>
</evidence>
<name>A0A820FT37_9BILA</name>
<evidence type="ECO:0000313" key="3">
    <source>
        <dbReference type="Proteomes" id="UP000663851"/>
    </source>
</evidence>
<feature type="region of interest" description="Disordered" evidence="1">
    <location>
        <begin position="1"/>
        <end position="58"/>
    </location>
</feature>
<comment type="caution">
    <text evidence="2">The sequence shown here is derived from an EMBL/GenBank/DDBJ whole genome shotgun (WGS) entry which is preliminary data.</text>
</comment>
<proteinExistence type="predicted"/>
<dbReference type="Proteomes" id="UP000663851">
    <property type="component" value="Unassembled WGS sequence"/>
</dbReference>
<feature type="compositionally biased region" description="Polar residues" evidence="1">
    <location>
        <begin position="17"/>
        <end position="42"/>
    </location>
</feature>
<protein>
    <submittedName>
        <fullName evidence="2">Uncharacterized protein</fullName>
    </submittedName>
</protein>
<organism evidence="2 3">
    <name type="scientific">Rotaria socialis</name>
    <dbReference type="NCBI Taxonomy" id="392032"/>
    <lineage>
        <taxon>Eukaryota</taxon>
        <taxon>Metazoa</taxon>
        <taxon>Spiralia</taxon>
        <taxon>Gnathifera</taxon>
        <taxon>Rotifera</taxon>
        <taxon>Eurotatoria</taxon>
        <taxon>Bdelloidea</taxon>
        <taxon>Philodinida</taxon>
        <taxon>Philodinidae</taxon>
        <taxon>Rotaria</taxon>
    </lineage>
</organism>
<dbReference type="AlphaFoldDB" id="A0A820FT37"/>
<reference evidence="2" key="1">
    <citation type="submission" date="2021-02" db="EMBL/GenBank/DDBJ databases">
        <authorList>
            <person name="Nowell W R."/>
        </authorList>
    </citation>
    <scope>NUCLEOTIDE SEQUENCE</scope>
</reference>
<accession>A0A820FT37</accession>
<dbReference type="EMBL" id="CAJOBO010000669">
    <property type="protein sequence ID" value="CAF4268944.1"/>
    <property type="molecule type" value="Genomic_DNA"/>
</dbReference>
<feature type="non-terminal residue" evidence="2">
    <location>
        <position position="1"/>
    </location>
</feature>
<evidence type="ECO:0000313" key="2">
    <source>
        <dbReference type="EMBL" id="CAF4268944.1"/>
    </source>
</evidence>
<sequence length="141" mass="16007">MLSQFTNDHQQQQQQQTPTSPSLQRNSSRIQTKSTAFNNNANYDGIEQDSPISNSFYQKGTNSKREVVVVVGKHLKATRDAEAETLNTGTRDHWSIVMKSDRIGLQTNGNGPVADWTVFQIVLTLMKYFWIKESEIQDAEN</sequence>
<gene>
    <name evidence="2" type="ORF">HFQ381_LOCUS11545</name>
</gene>